<feature type="signal peptide" evidence="1">
    <location>
        <begin position="1"/>
        <end position="23"/>
    </location>
</feature>
<evidence type="ECO:0000256" key="1">
    <source>
        <dbReference type="SAM" id="SignalP"/>
    </source>
</evidence>
<evidence type="ECO:0000259" key="2">
    <source>
        <dbReference type="Pfam" id="PF19089"/>
    </source>
</evidence>
<keyword evidence="1" id="KW-0732">Signal</keyword>
<dbReference type="RefSeq" id="WP_081165881.1">
    <property type="nucleotide sequence ID" value="NZ_LWBP01000188.1"/>
</dbReference>
<feature type="chain" id="PRO_5012347954" description="DUF5777 domain-containing protein" evidence="1">
    <location>
        <begin position="24"/>
        <end position="296"/>
    </location>
</feature>
<sequence length="296" mass="33135">MTKITNILLTAFIVAVAGNTLQAQDQDLLQLVKDSANDTKKQWSTAAFKSTRVINGQSMELLGKGVLDVRILHRFGLLSNGADNFFGLDEASMRMGFDYGITDNLMIGVGRSTLNKELDAFFKWRPVRQADGGFPVSLIWMSGITAHTMKWADTTRKNYFSSRLAYYNQVIIGRKFSNAFSLQLSPILVHRNLVTNADDENNTWALGFGARLKLSKRTAFVVDYHPILAGREPGTKDPLSVGFDIETGGHVFQLHFSNSTGMNEKAFLTGTTDDFWKGDIRFGFNLSRVFQVRKKK</sequence>
<keyword evidence="4" id="KW-1185">Reference proteome</keyword>
<dbReference type="Pfam" id="PF19089">
    <property type="entry name" value="DUF5777"/>
    <property type="match status" value="1"/>
</dbReference>
<evidence type="ECO:0000313" key="3">
    <source>
        <dbReference type="EMBL" id="OQP58514.1"/>
    </source>
</evidence>
<organism evidence="3 4">
    <name type="scientific">Niastella populi</name>
    <dbReference type="NCBI Taxonomy" id="550983"/>
    <lineage>
        <taxon>Bacteria</taxon>
        <taxon>Pseudomonadati</taxon>
        <taxon>Bacteroidota</taxon>
        <taxon>Chitinophagia</taxon>
        <taxon>Chitinophagales</taxon>
        <taxon>Chitinophagaceae</taxon>
        <taxon>Niastella</taxon>
    </lineage>
</organism>
<dbReference type="STRING" id="550983.A4R26_03405"/>
<dbReference type="Proteomes" id="UP000192276">
    <property type="component" value="Unassembled WGS sequence"/>
</dbReference>
<comment type="caution">
    <text evidence="3">The sequence shown here is derived from an EMBL/GenBank/DDBJ whole genome shotgun (WGS) entry which is preliminary data.</text>
</comment>
<accession>A0A1V9FJH6</accession>
<evidence type="ECO:0000313" key="4">
    <source>
        <dbReference type="Proteomes" id="UP000192276"/>
    </source>
</evidence>
<name>A0A1V9FJH6_9BACT</name>
<dbReference type="AlphaFoldDB" id="A0A1V9FJH6"/>
<gene>
    <name evidence="3" type="ORF">A4R26_03405</name>
</gene>
<dbReference type="OrthoDB" id="1117410at2"/>
<reference evidence="4" key="1">
    <citation type="submission" date="2016-04" db="EMBL/GenBank/DDBJ databases">
        <authorList>
            <person name="Chen L."/>
            <person name="Zhuang W."/>
            <person name="Wang G."/>
        </authorList>
    </citation>
    <scope>NUCLEOTIDE SEQUENCE [LARGE SCALE GENOMIC DNA]</scope>
    <source>
        <strain evidence="4">208</strain>
    </source>
</reference>
<feature type="domain" description="DUF5777" evidence="2">
    <location>
        <begin position="48"/>
        <end position="290"/>
    </location>
</feature>
<dbReference type="EMBL" id="LWBP01000188">
    <property type="protein sequence ID" value="OQP58514.1"/>
    <property type="molecule type" value="Genomic_DNA"/>
</dbReference>
<dbReference type="InterPro" id="IPR045916">
    <property type="entry name" value="DUF5777"/>
</dbReference>
<protein>
    <recommendedName>
        <fullName evidence="2">DUF5777 domain-containing protein</fullName>
    </recommendedName>
</protein>
<proteinExistence type="predicted"/>